<evidence type="ECO:0000256" key="1">
    <source>
        <dbReference type="ARBA" id="ARBA00023002"/>
    </source>
</evidence>
<dbReference type="OMA" id="IAGYCPT"/>
<dbReference type="EMBL" id="CM016558">
    <property type="protein sequence ID" value="TKW04369.1"/>
    <property type="molecule type" value="Genomic_DNA"/>
</dbReference>
<sequence>MDPDKRMIDLLMALRKESIRVLFMPRDHGRKKLLSISFVTCLRPLAAVHHRSGTHIIGMPDPRASQPDNDRGDAGHMAGGGGDTAAAAAGVAKDVDAEVVVVGGGIAGLATALALRRAGVARGAGAGVLVLERHAELRAMGAALTIFPNGWFALRALGVAHKLTSRYEAYETSKATNLETGATQVFRFAGNKNKGEEVRVRALDRKALLEALAEELPPGTVRFSSKLVSIDTERAAGDASETVVLRLDDGAVIRAKVLIGCDGVHSVVARWLGLPEPASSGRSAVRGLSTFPGGHGAKRELRQFLSQGLRAGMVPISDTDVYWFLVNDTVPAEKDAAGDPVRTLREVTGSLAGHMPAEYLDVVRRSDHGNLSWAPLLYRNPLSILTGAAARGAVTVAGDAFHPMTPDMAQGGCSALEDAVVLARELARAATPAEGVAAYVARRRWRAAWLVAGAYLSGWVQQGGTNVRGARGRLVKMFRDWVFYPFVFPRLADTMWFDCGDLAPCAEGKIHKE</sequence>
<dbReference type="Proteomes" id="UP000298652">
    <property type="component" value="Chromosome 7"/>
</dbReference>
<feature type="domain" description="FAD-binding" evidence="5">
    <location>
        <begin position="390"/>
        <end position="451"/>
    </location>
</feature>
<proteinExistence type="inferred from homology"/>
<name>A0A4U6TUB3_SETVI</name>
<evidence type="ECO:0000256" key="4">
    <source>
        <dbReference type="SAM" id="MobiDB-lite"/>
    </source>
</evidence>
<keyword evidence="1" id="KW-0560">Oxidoreductase</keyword>
<dbReference type="InterPro" id="IPR044560">
    <property type="entry name" value="MOase"/>
</dbReference>
<dbReference type="SUPFAM" id="SSF51905">
    <property type="entry name" value="FAD/NAD(P)-binding domain"/>
    <property type="match status" value="1"/>
</dbReference>
<evidence type="ECO:0000313" key="6">
    <source>
        <dbReference type="EMBL" id="TKW04369.1"/>
    </source>
</evidence>
<comment type="similarity">
    <text evidence="3">Belongs to the 3-hydroxybenzoate 6-hydroxylase family.</text>
</comment>
<dbReference type="Pfam" id="PF01494">
    <property type="entry name" value="FAD_binding_3"/>
    <property type="match status" value="2"/>
</dbReference>
<evidence type="ECO:0000313" key="7">
    <source>
        <dbReference type="Proteomes" id="UP000298652"/>
    </source>
</evidence>
<dbReference type="InterPro" id="IPR002938">
    <property type="entry name" value="FAD-bd"/>
</dbReference>
<dbReference type="AlphaFoldDB" id="A0A4U6TUB3"/>
<keyword evidence="2" id="KW-0503">Monooxygenase</keyword>
<dbReference type="PRINTS" id="PR00420">
    <property type="entry name" value="RNGMNOXGNASE"/>
</dbReference>
<dbReference type="Gramene" id="TKW04369">
    <property type="protein sequence ID" value="TKW04369"/>
    <property type="gene ID" value="SEVIR_7G104600v2"/>
</dbReference>
<dbReference type="InterPro" id="IPR036188">
    <property type="entry name" value="FAD/NAD-bd_sf"/>
</dbReference>
<organism evidence="6 7">
    <name type="scientific">Setaria viridis</name>
    <name type="common">Green bristlegrass</name>
    <name type="synonym">Setaria italica subsp. viridis</name>
    <dbReference type="NCBI Taxonomy" id="4556"/>
    <lineage>
        <taxon>Eukaryota</taxon>
        <taxon>Viridiplantae</taxon>
        <taxon>Streptophyta</taxon>
        <taxon>Embryophyta</taxon>
        <taxon>Tracheophyta</taxon>
        <taxon>Spermatophyta</taxon>
        <taxon>Magnoliopsida</taxon>
        <taxon>Liliopsida</taxon>
        <taxon>Poales</taxon>
        <taxon>Poaceae</taxon>
        <taxon>PACMAD clade</taxon>
        <taxon>Panicoideae</taxon>
        <taxon>Panicodae</taxon>
        <taxon>Paniceae</taxon>
        <taxon>Cenchrinae</taxon>
        <taxon>Setaria</taxon>
    </lineage>
</organism>
<evidence type="ECO:0000259" key="5">
    <source>
        <dbReference type="Pfam" id="PF01494"/>
    </source>
</evidence>
<protein>
    <recommendedName>
        <fullName evidence="5">FAD-binding domain-containing protein</fullName>
    </recommendedName>
</protein>
<evidence type="ECO:0000256" key="2">
    <source>
        <dbReference type="ARBA" id="ARBA00023033"/>
    </source>
</evidence>
<accession>A0A4U6TUB3</accession>
<dbReference type="GO" id="GO:0071949">
    <property type="term" value="F:FAD binding"/>
    <property type="evidence" value="ECO:0007669"/>
    <property type="project" value="InterPro"/>
</dbReference>
<feature type="domain" description="FAD-binding" evidence="5">
    <location>
        <begin position="97"/>
        <end position="281"/>
    </location>
</feature>
<gene>
    <name evidence="6" type="ORF">SEVIR_7G104600v2</name>
</gene>
<keyword evidence="7" id="KW-1185">Reference proteome</keyword>
<dbReference type="GO" id="GO:0004497">
    <property type="term" value="F:monooxygenase activity"/>
    <property type="evidence" value="ECO:0007669"/>
    <property type="project" value="UniProtKB-KW"/>
</dbReference>
<reference evidence="6" key="1">
    <citation type="submission" date="2019-03" db="EMBL/GenBank/DDBJ databases">
        <title>WGS assembly of Setaria viridis.</title>
        <authorList>
            <person name="Huang P."/>
            <person name="Jenkins J."/>
            <person name="Grimwood J."/>
            <person name="Barry K."/>
            <person name="Healey A."/>
            <person name="Mamidi S."/>
            <person name="Sreedasyam A."/>
            <person name="Shu S."/>
            <person name="Feldman M."/>
            <person name="Wu J."/>
            <person name="Yu Y."/>
            <person name="Chen C."/>
            <person name="Johnson J."/>
            <person name="Rokhsar D."/>
            <person name="Baxter I."/>
            <person name="Schmutz J."/>
            <person name="Brutnell T."/>
            <person name="Kellogg E."/>
        </authorList>
    </citation>
    <scope>NUCLEOTIDE SEQUENCE [LARGE SCALE GENOMIC DNA]</scope>
</reference>
<feature type="region of interest" description="Disordered" evidence="4">
    <location>
        <begin position="56"/>
        <end position="79"/>
    </location>
</feature>
<dbReference type="Gene3D" id="3.50.50.60">
    <property type="entry name" value="FAD/NAD(P)-binding domain"/>
    <property type="match status" value="1"/>
</dbReference>
<dbReference type="PANTHER" id="PTHR45934">
    <property type="entry name" value="FAD/NAD(P)-BINDING OXIDOREDUCTASE FAMILY PROTEIN"/>
    <property type="match status" value="1"/>
</dbReference>
<evidence type="ECO:0000256" key="3">
    <source>
        <dbReference type="ARBA" id="ARBA00024018"/>
    </source>
</evidence>
<dbReference type="PANTHER" id="PTHR45934:SF1">
    <property type="entry name" value="OS04G0423100 PROTEIN"/>
    <property type="match status" value="1"/>
</dbReference>